<dbReference type="Pfam" id="PF01380">
    <property type="entry name" value="SIS"/>
    <property type="match status" value="2"/>
</dbReference>
<evidence type="ECO:0000259" key="2">
    <source>
        <dbReference type="PROSITE" id="PS51464"/>
    </source>
</evidence>
<keyword evidence="4" id="KW-1185">Reference proteome</keyword>
<dbReference type="Gene3D" id="3.40.50.10490">
    <property type="entry name" value="Glucose-6-phosphate isomerase like protein, domain 1"/>
    <property type="match status" value="2"/>
</dbReference>
<evidence type="ECO:0000313" key="3">
    <source>
        <dbReference type="EMBL" id="GAQ23313.1"/>
    </source>
</evidence>
<gene>
    <name evidence="3" type="ORF">DEIGR_200168</name>
</gene>
<dbReference type="InterPro" id="IPR046348">
    <property type="entry name" value="SIS_dom_sf"/>
</dbReference>
<dbReference type="CDD" id="cd05009">
    <property type="entry name" value="SIS_GlmS_GlmD_2"/>
    <property type="match status" value="1"/>
</dbReference>
<name>A0A100HM82_9DEIO</name>
<dbReference type="InterPro" id="IPR035490">
    <property type="entry name" value="GlmS/FrlB_SIS"/>
</dbReference>
<dbReference type="RefSeq" id="WP_058979083.1">
    <property type="nucleotide sequence ID" value="NZ_BCMS01000002.1"/>
</dbReference>
<keyword evidence="1" id="KW-0677">Repeat</keyword>
<keyword evidence="3" id="KW-0032">Aminotransferase</keyword>
<sequence>MTEPLMLTEAREAPQVAQRQAGSAALDAAARAIRAFAPSYVVTLARGSSDHAATTLKYALETQVRLPVMSAAPSVSGVYGADLDLRGALVLAISQSGGSPDLVEALTRARAAGALTCALVNVEGSPLAQAADLVVPLQAGEERAVAATKSYVAALVLGARLVQAWQPDPALARALDALPGTLEATLRAEARARDLAAQLARDVPHRLLVLGRGLHAGVAAEVALKFQETAGLAALPFSTAEFAHGPARLADPMTPALFFQARDATAPFTADTLRTLGGYGTPVTVIGAGTPDRAADLPTPDSGHPLTDPAVSALAAQLLTAHLAVQRGENPDAPPRLSKVTRTR</sequence>
<dbReference type="GO" id="GO:1901135">
    <property type="term" value="P:carbohydrate derivative metabolic process"/>
    <property type="evidence" value="ECO:0007669"/>
    <property type="project" value="InterPro"/>
</dbReference>
<organism evidence="3 4">
    <name type="scientific">Deinococcus grandis</name>
    <dbReference type="NCBI Taxonomy" id="57498"/>
    <lineage>
        <taxon>Bacteria</taxon>
        <taxon>Thermotogati</taxon>
        <taxon>Deinococcota</taxon>
        <taxon>Deinococci</taxon>
        <taxon>Deinococcales</taxon>
        <taxon>Deinococcaceae</taxon>
        <taxon>Deinococcus</taxon>
    </lineage>
</organism>
<dbReference type="InterPro" id="IPR035466">
    <property type="entry name" value="GlmS/AgaS_SIS"/>
</dbReference>
<evidence type="ECO:0000256" key="1">
    <source>
        <dbReference type="ARBA" id="ARBA00022737"/>
    </source>
</evidence>
<dbReference type="PANTHER" id="PTHR10937">
    <property type="entry name" value="GLUCOSAMINE--FRUCTOSE-6-PHOSPHATE AMINOTRANSFERASE, ISOMERIZING"/>
    <property type="match status" value="1"/>
</dbReference>
<feature type="domain" description="SIS" evidence="2">
    <location>
        <begin position="195"/>
        <end position="334"/>
    </location>
</feature>
<evidence type="ECO:0000313" key="4">
    <source>
        <dbReference type="Proteomes" id="UP000056209"/>
    </source>
</evidence>
<dbReference type="SUPFAM" id="SSF53697">
    <property type="entry name" value="SIS domain"/>
    <property type="match status" value="1"/>
</dbReference>
<dbReference type="EMBL" id="BCMS01000002">
    <property type="protein sequence ID" value="GAQ23313.1"/>
    <property type="molecule type" value="Genomic_DNA"/>
</dbReference>
<dbReference type="OrthoDB" id="106547at2"/>
<dbReference type="CDD" id="cd05008">
    <property type="entry name" value="SIS_GlmS_GlmD_1"/>
    <property type="match status" value="1"/>
</dbReference>
<dbReference type="GO" id="GO:0097367">
    <property type="term" value="F:carbohydrate derivative binding"/>
    <property type="evidence" value="ECO:0007669"/>
    <property type="project" value="InterPro"/>
</dbReference>
<dbReference type="GO" id="GO:0008483">
    <property type="term" value="F:transaminase activity"/>
    <property type="evidence" value="ECO:0007669"/>
    <property type="project" value="UniProtKB-KW"/>
</dbReference>
<proteinExistence type="predicted"/>
<reference evidence="4" key="1">
    <citation type="submission" date="2015-11" db="EMBL/GenBank/DDBJ databases">
        <title>Draft Genome Sequence of the Radioresistant Bacterium Deinococcus grandis, Isolated from Freshwater Fish in Japan.</title>
        <authorList>
            <person name="Satoh K."/>
            <person name="Onodera T."/>
            <person name="Omoso K."/>
            <person name="Takeda-Yano K."/>
            <person name="Katayama T."/>
            <person name="Oono Y."/>
            <person name="Narumi I."/>
        </authorList>
    </citation>
    <scope>NUCLEOTIDE SEQUENCE [LARGE SCALE GENOMIC DNA]</scope>
    <source>
        <strain evidence="4">ATCC 43672</strain>
    </source>
</reference>
<dbReference type="AlphaFoldDB" id="A0A100HM82"/>
<dbReference type="PANTHER" id="PTHR10937:SF8">
    <property type="entry name" value="AMINOTRANSFERASE-RELATED"/>
    <property type="match status" value="1"/>
</dbReference>
<dbReference type="InterPro" id="IPR001347">
    <property type="entry name" value="SIS_dom"/>
</dbReference>
<dbReference type="Proteomes" id="UP000056209">
    <property type="component" value="Unassembled WGS sequence"/>
</dbReference>
<feature type="domain" description="SIS" evidence="2">
    <location>
        <begin position="29"/>
        <end position="167"/>
    </location>
</feature>
<protein>
    <submittedName>
        <fullName evidence="3">Glucosamine--fructose-6-phosphate aminotransferase-related protein</fullName>
    </submittedName>
</protein>
<comment type="caution">
    <text evidence="3">The sequence shown here is derived from an EMBL/GenBank/DDBJ whole genome shotgun (WGS) entry which is preliminary data.</text>
</comment>
<accession>A0A100HM82</accession>
<keyword evidence="3" id="KW-0808">Transferase</keyword>
<dbReference type="PROSITE" id="PS51464">
    <property type="entry name" value="SIS"/>
    <property type="match status" value="2"/>
</dbReference>